<organism evidence="1 2">
    <name type="scientific">Flavobacterium magnum</name>
    <dbReference type="NCBI Taxonomy" id="2162713"/>
    <lineage>
        <taxon>Bacteria</taxon>
        <taxon>Pseudomonadati</taxon>
        <taxon>Bacteroidota</taxon>
        <taxon>Flavobacteriia</taxon>
        <taxon>Flavobacteriales</taxon>
        <taxon>Flavobacteriaceae</taxon>
        <taxon>Flavobacterium</taxon>
    </lineage>
</organism>
<dbReference type="EMBL" id="CP028811">
    <property type="protein sequence ID" value="AWA29379.1"/>
    <property type="molecule type" value="Genomic_DNA"/>
</dbReference>
<evidence type="ECO:0000313" key="2">
    <source>
        <dbReference type="Proteomes" id="UP000244193"/>
    </source>
</evidence>
<dbReference type="RefSeq" id="WP_108369963.1">
    <property type="nucleotide sequence ID" value="NZ_CP028811.1"/>
</dbReference>
<name>A0A2S0RCW7_9FLAO</name>
<dbReference type="Proteomes" id="UP000244193">
    <property type="component" value="Chromosome"/>
</dbReference>
<evidence type="ECO:0000313" key="1">
    <source>
        <dbReference type="EMBL" id="AWA29379.1"/>
    </source>
</evidence>
<keyword evidence="2" id="KW-1185">Reference proteome</keyword>
<gene>
    <name evidence="1" type="ORF">HYN48_04360</name>
</gene>
<proteinExistence type="predicted"/>
<protein>
    <submittedName>
        <fullName evidence="1">Uncharacterized protein</fullName>
    </submittedName>
</protein>
<accession>A0A2S0RCW7</accession>
<dbReference type="OrthoDB" id="1331096at2"/>
<dbReference type="AlphaFoldDB" id="A0A2S0RCW7"/>
<sequence>MFRPILFFLLFTNILLSQTLLVSTPLELKKNSDFHQALNAVNEKTKDVYAFVADKETIHVLRYNNALFLRDSMVVSFPDRKYPSMLGYAFEGNSPVLFLAGDDLKKLAQVDFDLAAKSISVKTFDFIGADENFVCSFTQDNVFYAVTAPEKTQLLKLYVFGDGSFSQHTLDFSAYGFSDGRGKSLSFSELLSKFPIEKMQTESVNALASGVQKTKMFITPRKIVLTVDSNPEMTTLFRIDLHDYSVSKADFMQPAGRAQNPDLSAFSNSYYHQGRLYQLKGNGEKLTLTGTDVETSVVLQTYEASIRDTINYRNSPLWSRTGNGRPSELSVKKFFRKLAASDAGMTVYTTSGNNLLFTVGGLRETTTTGNILLGVALGAGSIAAGGGGDVGYLFDNETGQSVYFESVFDADFKHLESVPEIIADDYIAEFLESNESAAIPSVFRYKDFYILAYYDSRGRQYTLRKFADGGVE</sequence>
<dbReference type="KEGG" id="fmg:HYN48_04360"/>
<reference evidence="1 2" key="1">
    <citation type="submission" date="2018-04" db="EMBL/GenBank/DDBJ databases">
        <title>Genome sequencing of Flavobacterium sp. HYN0048.</title>
        <authorList>
            <person name="Yi H."/>
            <person name="Baek C."/>
        </authorList>
    </citation>
    <scope>NUCLEOTIDE SEQUENCE [LARGE SCALE GENOMIC DNA]</scope>
    <source>
        <strain evidence="1 2">HYN0048</strain>
    </source>
</reference>